<dbReference type="PANTHER" id="PTHR37299">
    <property type="entry name" value="TRANSCRIPTIONAL REGULATOR-RELATED"/>
    <property type="match status" value="1"/>
</dbReference>
<dbReference type="PROSITE" id="PS50110">
    <property type="entry name" value="RESPONSE_REGULATORY"/>
    <property type="match status" value="1"/>
</dbReference>
<gene>
    <name evidence="5" type="ORF">QWY96_18850</name>
</gene>
<dbReference type="InterPro" id="IPR011006">
    <property type="entry name" value="CheY-like_superfamily"/>
</dbReference>
<dbReference type="GO" id="GO:0003677">
    <property type="term" value="F:DNA binding"/>
    <property type="evidence" value="ECO:0007669"/>
    <property type="project" value="UniProtKB-KW"/>
</dbReference>
<dbReference type="CDD" id="cd17532">
    <property type="entry name" value="REC_LytTR_AlgR-like"/>
    <property type="match status" value="1"/>
</dbReference>
<proteinExistence type="predicted"/>
<feature type="modified residue" description="4-aspartylphosphate" evidence="2">
    <location>
        <position position="54"/>
    </location>
</feature>
<dbReference type="SUPFAM" id="SSF52172">
    <property type="entry name" value="CheY-like"/>
    <property type="match status" value="1"/>
</dbReference>
<dbReference type="Gene3D" id="2.20.25.10">
    <property type="match status" value="1"/>
</dbReference>
<evidence type="ECO:0000256" key="2">
    <source>
        <dbReference type="PROSITE-ProRule" id="PRU00169"/>
    </source>
</evidence>
<evidence type="ECO:0000259" key="4">
    <source>
        <dbReference type="PROSITE" id="PS50930"/>
    </source>
</evidence>
<keyword evidence="5" id="KW-0238">DNA-binding</keyword>
<keyword evidence="6" id="KW-1185">Reference proteome</keyword>
<dbReference type="Gene3D" id="2.40.50.40">
    <property type="match status" value="1"/>
</dbReference>
<sequence length="245" mass="28169">MTTAILVEDEYLAREELKYLIHKYSTIEIVAEFDDGLKALEYIQGTEIDIAFLDINIPSVNGMLLAKSLYNSKCPPKIIFTTAYREHAAEAFDIEAFDYILKPFSELRVQKTLEKIEYQRALSSTKQDSYHAHRDPKASVNLYQNNRIRITPVAEIIVASANGKITEVVTQRGLFTSPMMLSDFVNQVDNVHFFRVHRSYWINLNQIEEIIPWASSTYRIKLNGTDTLIPVSRSNIKPFRDLMGL</sequence>
<feature type="domain" description="HTH LytTR-type" evidence="4">
    <location>
        <begin position="140"/>
        <end position="245"/>
    </location>
</feature>
<name>A0ABT8CPU8_9VIBR</name>
<dbReference type="EMBL" id="JAUFQY010000002">
    <property type="protein sequence ID" value="MDN3702461.1"/>
    <property type="molecule type" value="Genomic_DNA"/>
</dbReference>
<protein>
    <submittedName>
        <fullName evidence="5">LytTR family DNA-binding domain-containing protein</fullName>
    </submittedName>
</protein>
<keyword evidence="1" id="KW-0902">Two-component regulatory system</keyword>
<feature type="domain" description="Response regulatory" evidence="3">
    <location>
        <begin position="3"/>
        <end position="117"/>
    </location>
</feature>
<accession>A0ABT8CPU8</accession>
<organism evidence="5 6">
    <name type="scientific">Vibrio artabrorum</name>
    <dbReference type="NCBI Taxonomy" id="446374"/>
    <lineage>
        <taxon>Bacteria</taxon>
        <taxon>Pseudomonadati</taxon>
        <taxon>Pseudomonadota</taxon>
        <taxon>Gammaproteobacteria</taxon>
        <taxon>Vibrionales</taxon>
        <taxon>Vibrionaceae</taxon>
        <taxon>Vibrio</taxon>
    </lineage>
</organism>
<dbReference type="Proteomes" id="UP001223712">
    <property type="component" value="Unassembled WGS sequence"/>
</dbReference>
<reference evidence="6" key="1">
    <citation type="journal article" date="2019" name="Int. J. Syst. Evol. Microbiol.">
        <title>The Global Catalogue of Microorganisms (GCM) 10K type strain sequencing project: providing services to taxonomists for standard genome sequencing and annotation.</title>
        <authorList>
            <consortium name="The Broad Institute Genomics Platform"/>
            <consortium name="The Broad Institute Genome Sequencing Center for Infectious Disease"/>
            <person name="Wu L."/>
            <person name="Ma J."/>
        </authorList>
    </citation>
    <scope>NUCLEOTIDE SEQUENCE [LARGE SCALE GENOMIC DNA]</scope>
    <source>
        <strain evidence="6">CECT 7226</strain>
    </source>
</reference>
<evidence type="ECO:0000259" key="3">
    <source>
        <dbReference type="PROSITE" id="PS50110"/>
    </source>
</evidence>
<dbReference type="PROSITE" id="PS50930">
    <property type="entry name" value="HTH_LYTTR"/>
    <property type="match status" value="1"/>
</dbReference>
<evidence type="ECO:0000313" key="6">
    <source>
        <dbReference type="Proteomes" id="UP001223712"/>
    </source>
</evidence>
<dbReference type="InterPro" id="IPR046947">
    <property type="entry name" value="LytR-like"/>
</dbReference>
<evidence type="ECO:0000256" key="1">
    <source>
        <dbReference type="ARBA" id="ARBA00023012"/>
    </source>
</evidence>
<dbReference type="Pfam" id="PF04397">
    <property type="entry name" value="LytTR"/>
    <property type="match status" value="1"/>
</dbReference>
<dbReference type="Gene3D" id="3.40.50.2300">
    <property type="match status" value="1"/>
</dbReference>
<keyword evidence="2" id="KW-0597">Phosphoprotein</keyword>
<comment type="caution">
    <text evidence="5">The sequence shown here is derived from an EMBL/GenBank/DDBJ whole genome shotgun (WGS) entry which is preliminary data.</text>
</comment>
<dbReference type="SMART" id="SM00448">
    <property type="entry name" value="REC"/>
    <property type="match status" value="1"/>
</dbReference>
<dbReference type="Pfam" id="PF00072">
    <property type="entry name" value="Response_reg"/>
    <property type="match status" value="1"/>
</dbReference>
<dbReference type="InterPro" id="IPR001789">
    <property type="entry name" value="Sig_transdc_resp-reg_receiver"/>
</dbReference>
<evidence type="ECO:0000313" key="5">
    <source>
        <dbReference type="EMBL" id="MDN3702461.1"/>
    </source>
</evidence>
<dbReference type="SMART" id="SM00850">
    <property type="entry name" value="LytTR"/>
    <property type="match status" value="1"/>
</dbReference>
<dbReference type="PANTHER" id="PTHR37299:SF1">
    <property type="entry name" value="STAGE 0 SPORULATION PROTEIN A HOMOLOG"/>
    <property type="match status" value="1"/>
</dbReference>
<dbReference type="InterPro" id="IPR007492">
    <property type="entry name" value="LytTR_DNA-bd_dom"/>
</dbReference>
<dbReference type="RefSeq" id="WP_261840643.1">
    <property type="nucleotide sequence ID" value="NZ_AP025459.1"/>
</dbReference>